<dbReference type="EMBL" id="CAJNRE010007101">
    <property type="protein sequence ID" value="CAF2062493.1"/>
    <property type="molecule type" value="Genomic_DNA"/>
</dbReference>
<dbReference type="GO" id="GO:0005634">
    <property type="term" value="C:nucleus"/>
    <property type="evidence" value="ECO:0007669"/>
    <property type="project" value="UniProtKB-SubCell"/>
</dbReference>
<dbReference type="Proteomes" id="UP000663834">
    <property type="component" value="Unassembled WGS sequence"/>
</dbReference>
<evidence type="ECO:0000256" key="4">
    <source>
        <dbReference type="ARBA" id="ARBA00022833"/>
    </source>
</evidence>
<dbReference type="Pfam" id="PF05699">
    <property type="entry name" value="Dimer_Tnp_hAT"/>
    <property type="match status" value="1"/>
</dbReference>
<accession>A0A816D9P2</accession>
<protein>
    <recommendedName>
        <fullName evidence="6">HAT C-terminal dimerisation domain-containing protein</fullName>
    </recommendedName>
</protein>
<dbReference type="InterPro" id="IPR008906">
    <property type="entry name" value="HATC_C_dom"/>
</dbReference>
<evidence type="ECO:0000313" key="8">
    <source>
        <dbReference type="EMBL" id="CAF2062493.1"/>
    </source>
</evidence>
<dbReference type="InterPro" id="IPR012337">
    <property type="entry name" value="RNaseH-like_sf"/>
</dbReference>
<keyword evidence="2" id="KW-0479">Metal-binding</keyword>
<dbReference type="Proteomes" id="UP000663824">
    <property type="component" value="Unassembled WGS sequence"/>
</dbReference>
<keyword evidence="5" id="KW-0539">Nucleus</keyword>
<comment type="subcellular location">
    <subcellularLocation>
        <location evidence="1">Nucleus</location>
    </subcellularLocation>
</comment>
<dbReference type="InterPro" id="IPR052035">
    <property type="entry name" value="ZnF_BED_domain_contain"/>
</dbReference>
<evidence type="ECO:0000313" key="9">
    <source>
        <dbReference type="Proteomes" id="UP000663834"/>
    </source>
</evidence>
<keyword evidence="3" id="KW-0863">Zinc-finger</keyword>
<evidence type="ECO:0000259" key="6">
    <source>
        <dbReference type="Pfam" id="PF05699"/>
    </source>
</evidence>
<name>A0A816D9P2_9BILA</name>
<dbReference type="GO" id="GO:0046983">
    <property type="term" value="F:protein dimerization activity"/>
    <property type="evidence" value="ECO:0007669"/>
    <property type="project" value="InterPro"/>
</dbReference>
<evidence type="ECO:0000256" key="2">
    <source>
        <dbReference type="ARBA" id="ARBA00022723"/>
    </source>
</evidence>
<proteinExistence type="predicted"/>
<dbReference type="GO" id="GO:0008270">
    <property type="term" value="F:zinc ion binding"/>
    <property type="evidence" value="ECO:0007669"/>
    <property type="project" value="UniProtKB-KW"/>
</dbReference>
<comment type="caution">
    <text evidence="7">The sequence shown here is derived from an EMBL/GenBank/DDBJ whole genome shotgun (WGS) entry which is preliminary data.</text>
</comment>
<gene>
    <name evidence="7" type="ORF">KQP761_LOCUS26054</name>
    <name evidence="8" type="ORF">MBJ925_LOCUS15197</name>
</gene>
<evidence type="ECO:0000256" key="1">
    <source>
        <dbReference type="ARBA" id="ARBA00004123"/>
    </source>
</evidence>
<dbReference type="PANTHER" id="PTHR46481:SF10">
    <property type="entry name" value="ZINC FINGER BED DOMAIN-CONTAINING PROTEIN 39"/>
    <property type="match status" value="1"/>
</dbReference>
<dbReference type="PANTHER" id="PTHR46481">
    <property type="entry name" value="ZINC FINGER BED DOMAIN-CONTAINING PROTEIN 4"/>
    <property type="match status" value="1"/>
</dbReference>
<organism evidence="7 9">
    <name type="scientific">Rotaria magnacalcarata</name>
    <dbReference type="NCBI Taxonomy" id="392030"/>
    <lineage>
        <taxon>Eukaryota</taxon>
        <taxon>Metazoa</taxon>
        <taxon>Spiralia</taxon>
        <taxon>Gnathifera</taxon>
        <taxon>Rotifera</taxon>
        <taxon>Eurotatoria</taxon>
        <taxon>Bdelloidea</taxon>
        <taxon>Philodinida</taxon>
        <taxon>Philodinidae</taxon>
        <taxon>Rotaria</taxon>
    </lineage>
</organism>
<dbReference type="EMBL" id="CAJNOW010014174">
    <property type="protein sequence ID" value="CAF1630230.1"/>
    <property type="molecule type" value="Genomic_DNA"/>
</dbReference>
<dbReference type="AlphaFoldDB" id="A0A816D9P2"/>
<evidence type="ECO:0000256" key="5">
    <source>
        <dbReference type="ARBA" id="ARBA00023242"/>
    </source>
</evidence>
<sequence>MFCTSVSNLRTYCQQSGGIQFKLPKTLKSSSGTPPWRSYFLIHNSLHQSYESLLIILRERGEQHHILQSDPQLLHEISTFMENFSLIFDNLEFSNQPTLQNVIPSYYRMTEYCIIDNKRKNSIINLLKVQIAKELDEKYLTSTTQLHWIATYLDPTFKDLLFVIGESYLLEQKKSIKDEDPFATMRAVRGTASSTTVSASSFTDELERQLQMYERTLYELPEDSNPLIFWRDQQNVLPILSKIAKSVFVIQASSAESERHFSMVGQVVTEERSQLDPECLESLVVLKEAYLNKTWPK</sequence>
<dbReference type="SUPFAM" id="SSF53098">
    <property type="entry name" value="Ribonuclease H-like"/>
    <property type="match status" value="1"/>
</dbReference>
<reference evidence="7" key="1">
    <citation type="submission" date="2021-02" db="EMBL/GenBank/DDBJ databases">
        <authorList>
            <person name="Nowell W R."/>
        </authorList>
    </citation>
    <scope>NUCLEOTIDE SEQUENCE</scope>
</reference>
<feature type="domain" description="HAT C-terminal dimerisation" evidence="6">
    <location>
        <begin position="220"/>
        <end position="288"/>
    </location>
</feature>
<dbReference type="OrthoDB" id="1607513at2759"/>
<keyword evidence="4" id="KW-0862">Zinc</keyword>
<evidence type="ECO:0000256" key="3">
    <source>
        <dbReference type="ARBA" id="ARBA00022771"/>
    </source>
</evidence>
<evidence type="ECO:0000313" key="7">
    <source>
        <dbReference type="EMBL" id="CAF1630230.1"/>
    </source>
</evidence>